<dbReference type="RefSeq" id="WP_046762852.1">
    <property type="nucleotide sequence ID" value="NZ_LBIC01000003.1"/>
</dbReference>
<organism evidence="1 2">
    <name type="scientific">Sphingobium chungbukense</name>
    <dbReference type="NCBI Taxonomy" id="56193"/>
    <lineage>
        <taxon>Bacteria</taxon>
        <taxon>Pseudomonadati</taxon>
        <taxon>Pseudomonadota</taxon>
        <taxon>Alphaproteobacteria</taxon>
        <taxon>Sphingomonadales</taxon>
        <taxon>Sphingomonadaceae</taxon>
        <taxon>Sphingobium</taxon>
    </lineage>
</organism>
<sequence length="67" mass="7365">MSEKLSEWIDVGLPTYGSGLLGACGRTPAEAEGMRLITIERRIIRIEMALRRAGIEVESIPFPGDHP</sequence>
<accession>A0A0M3AUM8</accession>
<proteinExistence type="predicted"/>
<dbReference type="STRING" id="56193.YP76_06785"/>
<dbReference type="AlphaFoldDB" id="A0A0M3AUM8"/>
<name>A0A0M3AUM8_9SPHN</name>
<dbReference type="EMBL" id="LBIC01000003">
    <property type="protein sequence ID" value="KKW92636.1"/>
    <property type="molecule type" value="Genomic_DNA"/>
</dbReference>
<dbReference type="PROSITE" id="PS51257">
    <property type="entry name" value="PROKAR_LIPOPROTEIN"/>
    <property type="match status" value="1"/>
</dbReference>
<dbReference type="PATRIC" id="fig|56193.3.peg.1398"/>
<gene>
    <name evidence="1" type="ORF">YP76_06785</name>
</gene>
<reference evidence="1 2" key="1">
    <citation type="submission" date="2015-04" db="EMBL/GenBank/DDBJ databases">
        <title>Genome sequence of aromatic hydrocarbons-degrading Sphingobium chungbukense DJ77.</title>
        <authorList>
            <person name="Kim Y.-C."/>
            <person name="Chae J.-C."/>
        </authorList>
    </citation>
    <scope>NUCLEOTIDE SEQUENCE [LARGE SCALE GENOMIC DNA]</scope>
    <source>
        <strain evidence="1 2">DJ77</strain>
    </source>
</reference>
<keyword evidence="2" id="KW-1185">Reference proteome</keyword>
<comment type="caution">
    <text evidence="1">The sequence shown here is derived from an EMBL/GenBank/DDBJ whole genome shotgun (WGS) entry which is preliminary data.</text>
</comment>
<dbReference type="Proteomes" id="UP000033874">
    <property type="component" value="Unassembled WGS sequence"/>
</dbReference>
<protein>
    <submittedName>
        <fullName evidence="1">Uncharacterized protein</fullName>
    </submittedName>
</protein>
<evidence type="ECO:0000313" key="2">
    <source>
        <dbReference type="Proteomes" id="UP000033874"/>
    </source>
</evidence>
<evidence type="ECO:0000313" key="1">
    <source>
        <dbReference type="EMBL" id="KKW92636.1"/>
    </source>
</evidence>